<dbReference type="Proteomes" id="UP000799441">
    <property type="component" value="Unassembled WGS sequence"/>
</dbReference>
<dbReference type="OrthoDB" id="1897642at2759"/>
<dbReference type="NCBIfam" id="TIGR03421">
    <property type="entry name" value="FeS_CyaY"/>
    <property type="match status" value="1"/>
</dbReference>
<feature type="non-terminal residue" evidence="14">
    <location>
        <position position="168"/>
    </location>
</feature>
<feature type="compositionally biased region" description="Basic and acidic residues" evidence="13">
    <location>
        <begin position="15"/>
        <end position="30"/>
    </location>
</feature>
<dbReference type="PANTHER" id="PTHR16821:SF2">
    <property type="entry name" value="FRATAXIN, MITOCHONDRIAL"/>
    <property type="match status" value="1"/>
</dbReference>
<comment type="similarity">
    <text evidence="2">Belongs to the frataxin family.</text>
</comment>
<dbReference type="GO" id="GO:0034986">
    <property type="term" value="F:iron chaperone activity"/>
    <property type="evidence" value="ECO:0007669"/>
    <property type="project" value="TreeGrafter"/>
</dbReference>
<protein>
    <recommendedName>
        <fullName evidence="3">ferroxidase</fullName>
        <ecNumber evidence="3">1.16.3.1</ecNumber>
    </recommendedName>
</protein>
<name>A0A9P4QDD4_9PEZI</name>
<keyword evidence="15" id="KW-1185">Reference proteome</keyword>
<evidence type="ECO:0000256" key="9">
    <source>
        <dbReference type="ARBA" id="ARBA00023004"/>
    </source>
</evidence>
<comment type="subcellular location">
    <subcellularLocation>
        <location evidence="1">Mitochondrion</location>
    </subcellularLocation>
</comment>
<dbReference type="AlphaFoldDB" id="A0A9P4QDD4"/>
<evidence type="ECO:0000256" key="7">
    <source>
        <dbReference type="ARBA" id="ARBA00022946"/>
    </source>
</evidence>
<gene>
    <name evidence="14" type="ORF">K431DRAFT_198757</name>
</gene>
<dbReference type="GO" id="GO:0006879">
    <property type="term" value="P:intracellular iron ion homeostasis"/>
    <property type="evidence" value="ECO:0007669"/>
    <property type="project" value="UniProtKB-KW"/>
</dbReference>
<keyword evidence="11" id="KW-0496">Mitochondrion</keyword>
<evidence type="ECO:0000313" key="14">
    <source>
        <dbReference type="EMBL" id="KAF2724145.1"/>
    </source>
</evidence>
<keyword evidence="7" id="KW-0809">Transit peptide</keyword>
<dbReference type="GO" id="GO:0008198">
    <property type="term" value="F:ferrous iron binding"/>
    <property type="evidence" value="ECO:0007669"/>
    <property type="project" value="TreeGrafter"/>
</dbReference>
<feature type="region of interest" description="Disordered" evidence="13">
    <location>
        <begin position="1"/>
        <end position="41"/>
    </location>
</feature>
<reference evidence="14" key="1">
    <citation type="journal article" date="2020" name="Stud. Mycol.">
        <title>101 Dothideomycetes genomes: a test case for predicting lifestyles and emergence of pathogens.</title>
        <authorList>
            <person name="Haridas S."/>
            <person name="Albert R."/>
            <person name="Binder M."/>
            <person name="Bloem J."/>
            <person name="Labutti K."/>
            <person name="Salamov A."/>
            <person name="Andreopoulos B."/>
            <person name="Baker S."/>
            <person name="Barry K."/>
            <person name="Bills G."/>
            <person name="Bluhm B."/>
            <person name="Cannon C."/>
            <person name="Castanera R."/>
            <person name="Culley D."/>
            <person name="Daum C."/>
            <person name="Ezra D."/>
            <person name="Gonzalez J."/>
            <person name="Henrissat B."/>
            <person name="Kuo A."/>
            <person name="Liang C."/>
            <person name="Lipzen A."/>
            <person name="Lutzoni F."/>
            <person name="Magnuson J."/>
            <person name="Mondo S."/>
            <person name="Nolan M."/>
            <person name="Ohm R."/>
            <person name="Pangilinan J."/>
            <person name="Park H.-J."/>
            <person name="Ramirez L."/>
            <person name="Alfaro M."/>
            <person name="Sun H."/>
            <person name="Tritt A."/>
            <person name="Yoshinaga Y."/>
            <person name="Zwiers L.-H."/>
            <person name="Turgeon B."/>
            <person name="Goodwin S."/>
            <person name="Spatafora J."/>
            <person name="Crous P."/>
            <person name="Grigoriev I."/>
        </authorList>
    </citation>
    <scope>NUCLEOTIDE SEQUENCE</scope>
    <source>
        <strain evidence="14">CBS 116435</strain>
    </source>
</reference>
<evidence type="ECO:0000256" key="5">
    <source>
        <dbReference type="ARBA" id="ARBA00022448"/>
    </source>
</evidence>
<keyword evidence="10" id="KW-0406">Ion transport</keyword>
<feature type="compositionally biased region" description="Polar residues" evidence="13">
    <location>
        <begin position="1"/>
        <end position="11"/>
    </location>
</feature>
<evidence type="ECO:0000256" key="11">
    <source>
        <dbReference type="ARBA" id="ARBA00023128"/>
    </source>
</evidence>
<dbReference type="Gene3D" id="3.30.920.10">
    <property type="entry name" value="Frataxin/CyaY"/>
    <property type="match status" value="1"/>
</dbReference>
<sequence length="168" mass="18905">RFFSVLTSHQISLMPEHEDPPPPKQTELDNHPTSATDVSDEEYHQHADEFMNLLHDEAEAIQETREDVEVEYASGVLSVTFPPNGSYVINKQPPNKQIWVSSPLSGPKRYDWVVRGEGMHQKEGAGVGDWVYLRDGTSLPELLRKELGITIDVQRDVDSLKPAVDATE</sequence>
<keyword evidence="9" id="KW-0408">Iron</keyword>
<organism evidence="14 15">
    <name type="scientific">Polychaeton citri CBS 116435</name>
    <dbReference type="NCBI Taxonomy" id="1314669"/>
    <lineage>
        <taxon>Eukaryota</taxon>
        <taxon>Fungi</taxon>
        <taxon>Dikarya</taxon>
        <taxon>Ascomycota</taxon>
        <taxon>Pezizomycotina</taxon>
        <taxon>Dothideomycetes</taxon>
        <taxon>Dothideomycetidae</taxon>
        <taxon>Capnodiales</taxon>
        <taxon>Capnodiaceae</taxon>
        <taxon>Polychaeton</taxon>
    </lineage>
</organism>
<dbReference type="EMBL" id="MU003773">
    <property type="protein sequence ID" value="KAF2724145.1"/>
    <property type="molecule type" value="Genomic_DNA"/>
</dbReference>
<keyword evidence="8" id="KW-0560">Oxidoreductase</keyword>
<dbReference type="InterPro" id="IPR002908">
    <property type="entry name" value="Frataxin/CyaY"/>
</dbReference>
<dbReference type="FunFam" id="3.30.920.10:FF:000004">
    <property type="entry name" value="Mitochondrial chaperone Frataxin"/>
    <property type="match status" value="1"/>
</dbReference>
<keyword evidence="4" id="KW-0409">Iron storage</keyword>
<dbReference type="SMART" id="SM01219">
    <property type="entry name" value="Frataxin_Cyay"/>
    <property type="match status" value="1"/>
</dbReference>
<comment type="catalytic activity">
    <reaction evidence="12">
        <text>4 Fe(2+) + O2 + 4 H(+) = 4 Fe(3+) + 2 H2O</text>
        <dbReference type="Rhea" id="RHEA:11148"/>
        <dbReference type="ChEBI" id="CHEBI:15377"/>
        <dbReference type="ChEBI" id="CHEBI:15378"/>
        <dbReference type="ChEBI" id="CHEBI:15379"/>
        <dbReference type="ChEBI" id="CHEBI:29033"/>
        <dbReference type="ChEBI" id="CHEBI:29034"/>
        <dbReference type="EC" id="1.16.3.1"/>
    </reaction>
</comment>
<dbReference type="InterPro" id="IPR036524">
    <property type="entry name" value="Frataxin/CyaY_sf"/>
</dbReference>
<dbReference type="PANTHER" id="PTHR16821">
    <property type="entry name" value="FRATAXIN"/>
    <property type="match status" value="1"/>
</dbReference>
<evidence type="ECO:0000256" key="6">
    <source>
        <dbReference type="ARBA" id="ARBA00022496"/>
    </source>
</evidence>
<evidence type="ECO:0000256" key="13">
    <source>
        <dbReference type="SAM" id="MobiDB-lite"/>
    </source>
</evidence>
<evidence type="ECO:0000256" key="8">
    <source>
        <dbReference type="ARBA" id="ARBA00023002"/>
    </source>
</evidence>
<dbReference type="NCBIfam" id="TIGR03422">
    <property type="entry name" value="mito_frataxin"/>
    <property type="match status" value="1"/>
</dbReference>
<dbReference type="GO" id="GO:0004322">
    <property type="term" value="F:ferroxidase activity"/>
    <property type="evidence" value="ECO:0007669"/>
    <property type="project" value="UniProtKB-EC"/>
</dbReference>
<accession>A0A9P4QDD4</accession>
<dbReference type="GO" id="GO:0008199">
    <property type="term" value="F:ferric iron binding"/>
    <property type="evidence" value="ECO:0007669"/>
    <property type="project" value="InterPro"/>
</dbReference>
<dbReference type="InterPro" id="IPR020895">
    <property type="entry name" value="Frataxin_CS"/>
</dbReference>
<evidence type="ECO:0000256" key="4">
    <source>
        <dbReference type="ARBA" id="ARBA00022434"/>
    </source>
</evidence>
<dbReference type="PROSITE" id="PS01344">
    <property type="entry name" value="FRATAXIN_1"/>
    <property type="match status" value="1"/>
</dbReference>
<proteinExistence type="inferred from homology"/>
<dbReference type="PROSITE" id="PS50810">
    <property type="entry name" value="FRATAXIN_2"/>
    <property type="match status" value="1"/>
</dbReference>
<evidence type="ECO:0000256" key="12">
    <source>
        <dbReference type="ARBA" id="ARBA00047990"/>
    </source>
</evidence>
<dbReference type="GO" id="GO:0005739">
    <property type="term" value="C:mitochondrion"/>
    <property type="evidence" value="ECO:0007669"/>
    <property type="project" value="UniProtKB-SubCell"/>
</dbReference>
<evidence type="ECO:0000256" key="1">
    <source>
        <dbReference type="ARBA" id="ARBA00004173"/>
    </source>
</evidence>
<dbReference type="InterPro" id="IPR017789">
    <property type="entry name" value="Frataxin"/>
</dbReference>
<keyword evidence="6" id="KW-0410">Iron transport</keyword>
<dbReference type="GO" id="GO:0051537">
    <property type="term" value="F:2 iron, 2 sulfur cluster binding"/>
    <property type="evidence" value="ECO:0007669"/>
    <property type="project" value="TreeGrafter"/>
</dbReference>
<evidence type="ECO:0000256" key="10">
    <source>
        <dbReference type="ARBA" id="ARBA00023065"/>
    </source>
</evidence>
<dbReference type="SUPFAM" id="SSF55387">
    <property type="entry name" value="Frataxin/Nqo15-like"/>
    <property type="match status" value="1"/>
</dbReference>
<evidence type="ECO:0000313" key="15">
    <source>
        <dbReference type="Proteomes" id="UP000799441"/>
    </source>
</evidence>
<keyword evidence="5" id="KW-0813">Transport</keyword>
<feature type="non-terminal residue" evidence="14">
    <location>
        <position position="1"/>
    </location>
</feature>
<evidence type="ECO:0000256" key="3">
    <source>
        <dbReference type="ARBA" id="ARBA00013107"/>
    </source>
</evidence>
<evidence type="ECO:0000256" key="2">
    <source>
        <dbReference type="ARBA" id="ARBA00008183"/>
    </source>
</evidence>
<dbReference type="GO" id="GO:0006826">
    <property type="term" value="P:iron ion transport"/>
    <property type="evidence" value="ECO:0007669"/>
    <property type="project" value="UniProtKB-KW"/>
</dbReference>
<dbReference type="Pfam" id="PF01491">
    <property type="entry name" value="Frataxin_Cyay"/>
    <property type="match status" value="1"/>
</dbReference>
<comment type="caution">
    <text evidence="14">The sequence shown here is derived from an EMBL/GenBank/DDBJ whole genome shotgun (WGS) entry which is preliminary data.</text>
</comment>
<dbReference type="EC" id="1.16.3.1" evidence="3"/>
<dbReference type="GO" id="GO:0016226">
    <property type="term" value="P:iron-sulfur cluster assembly"/>
    <property type="evidence" value="ECO:0007669"/>
    <property type="project" value="InterPro"/>
</dbReference>